<keyword evidence="3" id="KW-1185">Reference proteome</keyword>
<sequence length="41" mass="4363">MADRDPFLSSLVARPAYHRVIAAAGLVAALWLAVLWAVSLA</sequence>
<dbReference type="EMBL" id="BSFI01000008">
    <property type="protein sequence ID" value="GLK68369.1"/>
    <property type="molecule type" value="Genomic_DNA"/>
</dbReference>
<evidence type="ECO:0000313" key="3">
    <source>
        <dbReference type="Proteomes" id="UP001143372"/>
    </source>
</evidence>
<feature type="transmembrane region" description="Helical" evidence="1">
    <location>
        <begin position="20"/>
        <end position="38"/>
    </location>
</feature>
<reference evidence="2" key="1">
    <citation type="journal article" date="2014" name="Int. J. Syst. Evol. Microbiol.">
        <title>Complete genome sequence of Corynebacterium casei LMG S-19264T (=DSM 44701T), isolated from a smear-ripened cheese.</title>
        <authorList>
            <consortium name="US DOE Joint Genome Institute (JGI-PGF)"/>
            <person name="Walter F."/>
            <person name="Albersmeier A."/>
            <person name="Kalinowski J."/>
            <person name="Ruckert C."/>
        </authorList>
    </citation>
    <scope>NUCLEOTIDE SEQUENCE</scope>
    <source>
        <strain evidence="2">VKM B-2347</strain>
    </source>
</reference>
<gene>
    <name evidence="2" type="ORF">GCM10008179_20070</name>
</gene>
<keyword evidence="1" id="KW-0472">Membrane</keyword>
<dbReference type="Proteomes" id="UP001143372">
    <property type="component" value="Unassembled WGS sequence"/>
</dbReference>
<reference evidence="2" key="2">
    <citation type="submission" date="2023-01" db="EMBL/GenBank/DDBJ databases">
        <authorList>
            <person name="Sun Q."/>
            <person name="Evtushenko L."/>
        </authorList>
    </citation>
    <scope>NUCLEOTIDE SEQUENCE</scope>
    <source>
        <strain evidence="2">VKM B-2347</strain>
    </source>
</reference>
<evidence type="ECO:0000313" key="2">
    <source>
        <dbReference type="EMBL" id="GLK68369.1"/>
    </source>
</evidence>
<accession>A0A9W6J315</accession>
<comment type="caution">
    <text evidence="2">The sequence shown here is derived from an EMBL/GenBank/DDBJ whole genome shotgun (WGS) entry which is preliminary data.</text>
</comment>
<keyword evidence="1" id="KW-0812">Transmembrane</keyword>
<evidence type="ECO:0000256" key="1">
    <source>
        <dbReference type="SAM" id="Phobius"/>
    </source>
</evidence>
<organism evidence="2 3">
    <name type="scientific">Hansschlegelia plantiphila</name>
    <dbReference type="NCBI Taxonomy" id="374655"/>
    <lineage>
        <taxon>Bacteria</taxon>
        <taxon>Pseudomonadati</taxon>
        <taxon>Pseudomonadota</taxon>
        <taxon>Alphaproteobacteria</taxon>
        <taxon>Hyphomicrobiales</taxon>
        <taxon>Methylopilaceae</taxon>
        <taxon>Hansschlegelia</taxon>
    </lineage>
</organism>
<proteinExistence type="predicted"/>
<dbReference type="RefSeq" id="WP_271168611.1">
    <property type="nucleotide sequence ID" value="NZ_BSFI01000008.1"/>
</dbReference>
<protein>
    <submittedName>
        <fullName evidence="2">Uncharacterized protein</fullName>
    </submittedName>
</protein>
<dbReference type="AlphaFoldDB" id="A0A9W6J315"/>
<name>A0A9W6J315_9HYPH</name>
<keyword evidence="1" id="KW-1133">Transmembrane helix</keyword>